<protein>
    <submittedName>
        <fullName evidence="13">Heme lyase CcmF/NrfE family subunit</fullName>
    </submittedName>
</protein>
<comment type="subcellular location">
    <subcellularLocation>
        <location evidence="1">Cell inner membrane</location>
        <topology evidence="1">Multi-pass membrane protein</topology>
    </subcellularLocation>
</comment>
<dbReference type="InterPro" id="IPR032523">
    <property type="entry name" value="CcmF_C"/>
</dbReference>
<dbReference type="Pfam" id="PF01578">
    <property type="entry name" value="Cytochrom_C_asm"/>
    <property type="match status" value="1"/>
</dbReference>
<comment type="caution">
    <text evidence="13">The sequence shown here is derived from an EMBL/GenBank/DDBJ whole genome shotgun (WGS) entry which is preliminary data.</text>
</comment>
<dbReference type="GO" id="GO:0016829">
    <property type="term" value="F:lyase activity"/>
    <property type="evidence" value="ECO:0007669"/>
    <property type="project" value="UniProtKB-KW"/>
</dbReference>
<keyword evidence="4" id="KW-0997">Cell inner membrane</keyword>
<evidence type="ECO:0000256" key="7">
    <source>
        <dbReference type="ARBA" id="ARBA00022989"/>
    </source>
</evidence>
<feature type="transmembrane region" description="Helical" evidence="10">
    <location>
        <begin position="211"/>
        <end position="228"/>
    </location>
</feature>
<dbReference type="InterPro" id="IPR003567">
    <property type="entry name" value="Cyt_c_biogenesis"/>
</dbReference>
<keyword evidence="7 10" id="KW-1133">Transmembrane helix</keyword>
<evidence type="ECO:0000313" key="14">
    <source>
        <dbReference type="Proteomes" id="UP000772181"/>
    </source>
</evidence>
<feature type="domain" description="Cytochrome c-type biogenesis protein CcmF C-terminal" evidence="12">
    <location>
        <begin position="326"/>
        <end position="640"/>
    </location>
</feature>
<dbReference type="GO" id="GO:0020037">
    <property type="term" value="F:heme binding"/>
    <property type="evidence" value="ECO:0007669"/>
    <property type="project" value="InterPro"/>
</dbReference>
<evidence type="ECO:0000256" key="2">
    <source>
        <dbReference type="ARBA" id="ARBA00009186"/>
    </source>
</evidence>
<comment type="similarity">
    <text evidence="2">Belongs to the CcmF/CycK/Ccl1/NrfE/CcsA family.</text>
</comment>
<comment type="function">
    <text evidence="9">Required for the biogenesis of c-type cytochromes. Possible subunit of a heme lyase.</text>
</comment>
<dbReference type="GO" id="GO:0017004">
    <property type="term" value="P:cytochrome complex assembly"/>
    <property type="evidence" value="ECO:0007669"/>
    <property type="project" value="UniProtKB-KW"/>
</dbReference>
<feature type="transmembrane region" description="Helical" evidence="10">
    <location>
        <begin position="6"/>
        <end position="25"/>
    </location>
</feature>
<evidence type="ECO:0000256" key="9">
    <source>
        <dbReference type="ARBA" id="ARBA00037230"/>
    </source>
</evidence>
<dbReference type="PANTHER" id="PTHR43653">
    <property type="entry name" value="CYTOCHROME C ASSEMBLY PROTEIN-RELATED"/>
    <property type="match status" value="1"/>
</dbReference>
<evidence type="ECO:0000256" key="6">
    <source>
        <dbReference type="ARBA" id="ARBA00022748"/>
    </source>
</evidence>
<feature type="transmembrane region" description="Helical" evidence="10">
    <location>
        <begin position="272"/>
        <end position="291"/>
    </location>
</feature>
<keyword evidence="3" id="KW-1003">Cell membrane</keyword>
<feature type="transmembrane region" description="Helical" evidence="10">
    <location>
        <begin position="350"/>
        <end position="373"/>
    </location>
</feature>
<proteinExistence type="inferred from homology"/>
<keyword evidence="6" id="KW-0201">Cytochrome c-type biogenesis</keyword>
<evidence type="ECO:0000259" key="12">
    <source>
        <dbReference type="Pfam" id="PF16327"/>
    </source>
</evidence>
<evidence type="ECO:0000259" key="11">
    <source>
        <dbReference type="Pfam" id="PF01578"/>
    </source>
</evidence>
<evidence type="ECO:0000256" key="4">
    <source>
        <dbReference type="ARBA" id="ARBA00022519"/>
    </source>
</evidence>
<sequence>MSDLGYFSLLTAFIISIYVSIVPVIGTKKQKEELILSAEKGTEALFFLVSVASFALLYLFLIRDFQNEYVANYSNRTLSVLYTIAAFWAGQKGSLLLWSWVLALCTVIVVWQNKNKNRELMPYVISILNIIQFFFLLLMVMVTDPFERLAYMPPDGKGLNPMLQNPGMIYHPLTLYLGYVGFAVPFAFAMAALITRQLGDIWIKSTRRWTIFAWFFLTLGNLFGAQWAYVELGWGGYWAWDPVENASFMPWLVGTAFLHSVMIQEKKDMLKVWNMALIVITFLLTIFGTFITRSGLISSVHSFGQSNLGPLFLGFLFLGLLFSAGLILSRLDMLKSKNELDSFISRESSFLFNNLILIGAAFATFWGTIFPMISEAVRGIKITVGPPFFNQVNVPIALALMFLTGICPLIAWRKASFSNLKKNFLIPFVVALVGLITFLALGMRHVYAVLSFFFIIFVLSTVVMEFYRGGRARKEMTGENPVKATLNLTWRNKRRYGGYIVHVGIMLMFIGFTGSSAFNVESMATLKPGESMNVKNYVIRYEGLSDAPSAHKHSVWANLRISNSGQDLGFLRPEKNFFKGQEQPTSEVAIRTTLKEDLYTILAGYDKDGTATLKVLVNPLVMWIWIGGGVLTIGAIIAMWPDRREKKRIAARYTKEELIETSVTNS</sequence>
<dbReference type="PANTHER" id="PTHR43653:SF1">
    <property type="entry name" value="CYTOCHROME C-TYPE BIOGENESIS PROTEIN CCMF"/>
    <property type="match status" value="1"/>
</dbReference>
<dbReference type="EMBL" id="JACQWF010000024">
    <property type="protein sequence ID" value="MBI4594851.1"/>
    <property type="molecule type" value="Genomic_DNA"/>
</dbReference>
<dbReference type="GO" id="GO:0005886">
    <property type="term" value="C:plasma membrane"/>
    <property type="evidence" value="ECO:0007669"/>
    <property type="project" value="UniProtKB-SubCell"/>
</dbReference>
<feature type="domain" description="Cytochrome c assembly protein" evidence="11">
    <location>
        <begin position="91"/>
        <end position="295"/>
    </location>
</feature>
<feature type="transmembrane region" description="Helical" evidence="10">
    <location>
        <begin position="45"/>
        <end position="62"/>
    </location>
</feature>
<evidence type="ECO:0000256" key="3">
    <source>
        <dbReference type="ARBA" id="ARBA00022475"/>
    </source>
</evidence>
<reference evidence="13" key="1">
    <citation type="submission" date="2020-07" db="EMBL/GenBank/DDBJ databases">
        <title>Huge and variable diversity of episymbiotic CPR bacteria and DPANN archaea in groundwater ecosystems.</title>
        <authorList>
            <person name="He C.Y."/>
            <person name="Keren R."/>
            <person name="Whittaker M."/>
            <person name="Farag I.F."/>
            <person name="Doudna J."/>
            <person name="Cate J.H.D."/>
            <person name="Banfield J.F."/>
        </authorList>
    </citation>
    <scope>NUCLEOTIDE SEQUENCE</scope>
    <source>
        <strain evidence="13">NC_groundwater_1482_Ag_S-0.65um_47_24</strain>
    </source>
</reference>
<gene>
    <name evidence="13" type="ORF">HY730_00555</name>
</gene>
<dbReference type="Pfam" id="PF16327">
    <property type="entry name" value="CcmF_C"/>
    <property type="match status" value="1"/>
</dbReference>
<feature type="transmembrane region" description="Helical" evidence="10">
    <location>
        <begin position="393"/>
        <end position="412"/>
    </location>
</feature>
<feature type="transmembrane region" description="Helical" evidence="10">
    <location>
        <begin position="82"/>
        <end position="111"/>
    </location>
</feature>
<keyword evidence="13" id="KW-0456">Lyase</keyword>
<organism evidence="13 14">
    <name type="scientific">Tectimicrobiota bacterium</name>
    <dbReference type="NCBI Taxonomy" id="2528274"/>
    <lineage>
        <taxon>Bacteria</taxon>
        <taxon>Pseudomonadati</taxon>
        <taxon>Nitrospinota/Tectimicrobiota group</taxon>
        <taxon>Candidatus Tectimicrobiota</taxon>
    </lineage>
</organism>
<dbReference type="Proteomes" id="UP000772181">
    <property type="component" value="Unassembled WGS sequence"/>
</dbReference>
<evidence type="ECO:0000256" key="1">
    <source>
        <dbReference type="ARBA" id="ARBA00004429"/>
    </source>
</evidence>
<feature type="transmembrane region" description="Helical" evidence="10">
    <location>
        <begin position="620"/>
        <end position="640"/>
    </location>
</feature>
<keyword evidence="5 10" id="KW-0812">Transmembrane</keyword>
<dbReference type="InterPro" id="IPR002541">
    <property type="entry name" value="Cyt_c_assembly"/>
</dbReference>
<evidence type="ECO:0000256" key="10">
    <source>
        <dbReference type="SAM" id="Phobius"/>
    </source>
</evidence>
<dbReference type="InterPro" id="IPR003568">
    <property type="entry name" value="Cyt_c_biogenesis_CcmF"/>
</dbReference>
<evidence type="ECO:0000256" key="5">
    <source>
        <dbReference type="ARBA" id="ARBA00022692"/>
    </source>
</evidence>
<feature type="transmembrane region" description="Helical" evidence="10">
    <location>
        <begin position="424"/>
        <end position="441"/>
    </location>
</feature>
<keyword evidence="8 10" id="KW-0472">Membrane</keyword>
<feature type="transmembrane region" description="Helical" evidence="10">
    <location>
        <begin position="496"/>
        <end position="518"/>
    </location>
</feature>
<dbReference type="AlphaFoldDB" id="A0A933GK07"/>
<feature type="transmembrane region" description="Helical" evidence="10">
    <location>
        <begin position="311"/>
        <end position="329"/>
    </location>
</feature>
<feature type="transmembrane region" description="Helical" evidence="10">
    <location>
        <begin position="176"/>
        <end position="199"/>
    </location>
</feature>
<dbReference type="PRINTS" id="PR01411">
    <property type="entry name" value="CCMFBIOGNSIS"/>
</dbReference>
<evidence type="ECO:0000256" key="8">
    <source>
        <dbReference type="ARBA" id="ARBA00023136"/>
    </source>
</evidence>
<evidence type="ECO:0000313" key="13">
    <source>
        <dbReference type="EMBL" id="MBI4594851.1"/>
    </source>
</evidence>
<dbReference type="GO" id="GO:0015232">
    <property type="term" value="F:heme transmembrane transporter activity"/>
    <property type="evidence" value="ECO:0007669"/>
    <property type="project" value="InterPro"/>
</dbReference>
<feature type="transmembrane region" description="Helical" evidence="10">
    <location>
        <begin position="447"/>
        <end position="467"/>
    </location>
</feature>
<name>A0A933GK07_UNCTE</name>
<accession>A0A933GK07</accession>
<feature type="transmembrane region" description="Helical" evidence="10">
    <location>
        <begin position="123"/>
        <end position="142"/>
    </location>
</feature>
<dbReference type="PRINTS" id="PR01410">
    <property type="entry name" value="CCBIOGENESIS"/>
</dbReference>
<feature type="transmembrane region" description="Helical" evidence="10">
    <location>
        <begin position="248"/>
        <end position="265"/>
    </location>
</feature>